<dbReference type="GO" id="GO:0003723">
    <property type="term" value="F:RNA binding"/>
    <property type="evidence" value="ECO:0007669"/>
    <property type="project" value="UniProtKB-KW"/>
</dbReference>
<evidence type="ECO:0000256" key="2">
    <source>
        <dbReference type="ARBA" id="ARBA00022679"/>
    </source>
</evidence>
<dbReference type="InParanoid" id="A0LQ37"/>
<dbReference type="KEGG" id="sfu:Sfum_3870"/>
<dbReference type="Proteomes" id="UP000001784">
    <property type="component" value="Chromosome"/>
</dbReference>
<evidence type="ECO:0000256" key="1">
    <source>
        <dbReference type="ARBA" id="ARBA00022603"/>
    </source>
</evidence>
<dbReference type="GO" id="GO:0008168">
    <property type="term" value="F:methyltransferase activity"/>
    <property type="evidence" value="ECO:0007669"/>
    <property type="project" value="UniProtKB-KW"/>
</dbReference>
<dbReference type="InterPro" id="IPR001737">
    <property type="entry name" value="KsgA/Erm"/>
</dbReference>
<keyword evidence="2" id="KW-0808">Transferase</keyword>
<dbReference type="GO" id="GO:0032259">
    <property type="term" value="P:methylation"/>
    <property type="evidence" value="ECO:0007669"/>
    <property type="project" value="UniProtKB-KW"/>
</dbReference>
<evidence type="ECO:0000256" key="3">
    <source>
        <dbReference type="ARBA" id="ARBA00022691"/>
    </source>
</evidence>
<dbReference type="Gene3D" id="3.40.50.150">
    <property type="entry name" value="Vaccinia Virus protein VP39"/>
    <property type="match status" value="1"/>
</dbReference>
<keyword evidence="4" id="KW-0694">RNA-binding</keyword>
<dbReference type="STRING" id="335543.Sfum_3870"/>
<reference evidence="5 6" key="1">
    <citation type="submission" date="2006-10" db="EMBL/GenBank/DDBJ databases">
        <title>Complete sequence of Syntrophobacter fumaroxidans MPOB.</title>
        <authorList>
            <consortium name="US DOE Joint Genome Institute"/>
            <person name="Copeland A."/>
            <person name="Lucas S."/>
            <person name="Lapidus A."/>
            <person name="Barry K."/>
            <person name="Detter J.C."/>
            <person name="Glavina del Rio T."/>
            <person name="Hammon N."/>
            <person name="Israni S."/>
            <person name="Pitluck S."/>
            <person name="Goltsman E.G."/>
            <person name="Martinez M."/>
            <person name="Schmutz J."/>
            <person name="Larimer F."/>
            <person name="Land M."/>
            <person name="Hauser L."/>
            <person name="Kyrpides N."/>
            <person name="Kim E."/>
            <person name="Boone D.R."/>
            <person name="Brockman F."/>
            <person name="Culley D."/>
            <person name="Ferry J."/>
            <person name="Gunsalus R."/>
            <person name="McInerney M.J."/>
            <person name="Morrison M."/>
            <person name="Plugge C."/>
            <person name="Rohlin L."/>
            <person name="Scholten J."/>
            <person name="Sieber J."/>
            <person name="Stams A.J.M."/>
            <person name="Worm P."/>
            <person name="Henstra A.M."/>
            <person name="Richardson P."/>
        </authorList>
    </citation>
    <scope>NUCLEOTIDE SEQUENCE [LARGE SCALE GENOMIC DNA]</scope>
    <source>
        <strain evidence="6">DSM 10017 / MPOB</strain>
    </source>
</reference>
<dbReference type="eggNOG" id="COG3963">
    <property type="taxonomic scope" value="Bacteria"/>
</dbReference>
<dbReference type="Pfam" id="PF00398">
    <property type="entry name" value="RrnaAD"/>
    <property type="match status" value="1"/>
</dbReference>
<evidence type="ECO:0000313" key="6">
    <source>
        <dbReference type="Proteomes" id="UP000001784"/>
    </source>
</evidence>
<keyword evidence="1" id="KW-0489">Methyltransferase</keyword>
<proteinExistence type="predicted"/>
<keyword evidence="3" id="KW-0949">S-adenosyl-L-methionine</keyword>
<name>A0LQ37_SYNFM</name>
<keyword evidence="6" id="KW-1185">Reference proteome</keyword>
<dbReference type="HOGENOM" id="CLU_085338_2_0_7"/>
<dbReference type="AlphaFoldDB" id="A0LQ37"/>
<organism evidence="5 6">
    <name type="scientific">Syntrophobacter fumaroxidans (strain DSM 10017 / MPOB)</name>
    <dbReference type="NCBI Taxonomy" id="335543"/>
    <lineage>
        <taxon>Bacteria</taxon>
        <taxon>Pseudomonadati</taxon>
        <taxon>Thermodesulfobacteriota</taxon>
        <taxon>Syntrophobacteria</taxon>
        <taxon>Syntrophobacterales</taxon>
        <taxon>Syntrophobacteraceae</taxon>
        <taxon>Syntrophobacter</taxon>
    </lineage>
</organism>
<dbReference type="SUPFAM" id="SSF53335">
    <property type="entry name" value="S-adenosyl-L-methionine-dependent methyltransferases"/>
    <property type="match status" value="1"/>
</dbReference>
<evidence type="ECO:0000313" key="5">
    <source>
        <dbReference type="EMBL" id="ABK19539.1"/>
    </source>
</evidence>
<dbReference type="EMBL" id="CP000478">
    <property type="protein sequence ID" value="ABK19539.1"/>
    <property type="molecule type" value="Genomic_DNA"/>
</dbReference>
<gene>
    <name evidence="5" type="ordered locus">Sfum_3870</name>
</gene>
<protein>
    <submittedName>
        <fullName evidence="5">Uncharacterized protein</fullName>
    </submittedName>
</protein>
<accession>A0LQ37</accession>
<evidence type="ECO:0000256" key="4">
    <source>
        <dbReference type="ARBA" id="ARBA00022884"/>
    </source>
</evidence>
<dbReference type="InterPro" id="IPR029063">
    <property type="entry name" value="SAM-dependent_MTases_sf"/>
</dbReference>
<dbReference type="CDD" id="cd02440">
    <property type="entry name" value="AdoMet_MTases"/>
    <property type="match status" value="1"/>
</dbReference>
<sequence length="187" mass="21669">MDTITYLKNFVKDRNVASITPTSSFGVKRVCSKIDFERQNVIIEYGPGTGVFTRYLLKNMDDASRLILIERNKNFGSILKKKIHDPRVVIVNDSAENVLDTLRACRESQADYILSGIPFILLNDELKNLILYNTHRALKKGGKFLVYQTCFQTDNHLKVHLDRYFPIVRSKYELRNIPPLRVYEAIK</sequence>
<dbReference type="RefSeq" id="WP_011700655.1">
    <property type="nucleotide sequence ID" value="NC_008554.1"/>
</dbReference>